<sequence>MQGPLVVLDLSQIGRSKLFSSASVMCLMPFGPYGRVNIINGLPQSSGTTKVSSYLIQNAYTHDYDGDTIRTCHQQD</sequence>
<dbReference type="Gramene" id="TuG1812G0400002083.01.T02">
    <property type="protein sequence ID" value="TuG1812G0400002083.01.T02"/>
    <property type="gene ID" value="TuG1812G0400002083.01"/>
</dbReference>
<evidence type="ECO:0000313" key="2">
    <source>
        <dbReference type="Proteomes" id="UP000015106"/>
    </source>
</evidence>
<dbReference type="EnsemblPlants" id="TuG1812G0400002083.01.T01">
    <property type="protein sequence ID" value="TuG1812G0400002083.01.T01"/>
    <property type="gene ID" value="TuG1812G0400002083.01"/>
</dbReference>
<accession>A0A8R7U8M3</accession>
<keyword evidence="2" id="KW-1185">Reference proteome</keyword>
<dbReference type="AlphaFoldDB" id="A0A8R7U8M3"/>
<name>A0A8R7U8M3_TRIUA</name>
<reference evidence="2" key="1">
    <citation type="journal article" date="2013" name="Nature">
        <title>Draft genome of the wheat A-genome progenitor Triticum urartu.</title>
        <authorList>
            <person name="Ling H.Q."/>
            <person name="Zhao S."/>
            <person name="Liu D."/>
            <person name="Wang J."/>
            <person name="Sun H."/>
            <person name="Zhang C."/>
            <person name="Fan H."/>
            <person name="Li D."/>
            <person name="Dong L."/>
            <person name="Tao Y."/>
            <person name="Gao C."/>
            <person name="Wu H."/>
            <person name="Li Y."/>
            <person name="Cui Y."/>
            <person name="Guo X."/>
            <person name="Zheng S."/>
            <person name="Wang B."/>
            <person name="Yu K."/>
            <person name="Liang Q."/>
            <person name="Yang W."/>
            <person name="Lou X."/>
            <person name="Chen J."/>
            <person name="Feng M."/>
            <person name="Jian J."/>
            <person name="Zhang X."/>
            <person name="Luo G."/>
            <person name="Jiang Y."/>
            <person name="Liu J."/>
            <person name="Wang Z."/>
            <person name="Sha Y."/>
            <person name="Zhang B."/>
            <person name="Wu H."/>
            <person name="Tang D."/>
            <person name="Shen Q."/>
            <person name="Xue P."/>
            <person name="Zou S."/>
            <person name="Wang X."/>
            <person name="Liu X."/>
            <person name="Wang F."/>
            <person name="Yang Y."/>
            <person name="An X."/>
            <person name="Dong Z."/>
            <person name="Zhang K."/>
            <person name="Zhang X."/>
            <person name="Luo M.C."/>
            <person name="Dvorak J."/>
            <person name="Tong Y."/>
            <person name="Wang J."/>
            <person name="Yang H."/>
            <person name="Li Z."/>
            <person name="Wang D."/>
            <person name="Zhang A."/>
            <person name="Wang J."/>
        </authorList>
    </citation>
    <scope>NUCLEOTIDE SEQUENCE</scope>
    <source>
        <strain evidence="2">cv. G1812</strain>
    </source>
</reference>
<organism evidence="1 2">
    <name type="scientific">Triticum urartu</name>
    <name type="common">Red wild einkorn</name>
    <name type="synonym">Crithodium urartu</name>
    <dbReference type="NCBI Taxonomy" id="4572"/>
    <lineage>
        <taxon>Eukaryota</taxon>
        <taxon>Viridiplantae</taxon>
        <taxon>Streptophyta</taxon>
        <taxon>Embryophyta</taxon>
        <taxon>Tracheophyta</taxon>
        <taxon>Spermatophyta</taxon>
        <taxon>Magnoliopsida</taxon>
        <taxon>Liliopsida</taxon>
        <taxon>Poales</taxon>
        <taxon>Poaceae</taxon>
        <taxon>BOP clade</taxon>
        <taxon>Pooideae</taxon>
        <taxon>Triticodae</taxon>
        <taxon>Triticeae</taxon>
        <taxon>Triticinae</taxon>
        <taxon>Triticum</taxon>
    </lineage>
</organism>
<dbReference type="EnsemblPlants" id="TuG1812G0400002083.01.T02">
    <property type="protein sequence ID" value="TuG1812G0400002083.01.T02"/>
    <property type="gene ID" value="TuG1812G0400002083.01"/>
</dbReference>
<dbReference type="EnsemblPlants" id="TuG1812G0400002083.01.T03">
    <property type="protein sequence ID" value="TuG1812G0400002083.01.T03"/>
    <property type="gene ID" value="TuG1812G0400002083.01"/>
</dbReference>
<proteinExistence type="predicted"/>
<reference evidence="1" key="2">
    <citation type="submission" date="2018-03" db="EMBL/GenBank/DDBJ databases">
        <title>The Triticum urartu genome reveals the dynamic nature of wheat genome evolution.</title>
        <authorList>
            <person name="Ling H."/>
            <person name="Ma B."/>
            <person name="Shi X."/>
            <person name="Liu H."/>
            <person name="Dong L."/>
            <person name="Sun H."/>
            <person name="Cao Y."/>
            <person name="Gao Q."/>
            <person name="Zheng S."/>
            <person name="Li Y."/>
            <person name="Yu Y."/>
            <person name="Du H."/>
            <person name="Qi M."/>
            <person name="Li Y."/>
            <person name="Yu H."/>
            <person name="Cui Y."/>
            <person name="Wang N."/>
            <person name="Chen C."/>
            <person name="Wu H."/>
            <person name="Zhao Y."/>
            <person name="Zhang J."/>
            <person name="Li Y."/>
            <person name="Zhou W."/>
            <person name="Zhang B."/>
            <person name="Hu W."/>
            <person name="Eijk M."/>
            <person name="Tang J."/>
            <person name="Witsenboer H."/>
            <person name="Zhao S."/>
            <person name="Li Z."/>
            <person name="Zhang A."/>
            <person name="Wang D."/>
            <person name="Liang C."/>
        </authorList>
    </citation>
    <scope>NUCLEOTIDE SEQUENCE [LARGE SCALE GENOMIC DNA]</scope>
    <source>
        <strain evidence="1">cv. G1812</strain>
    </source>
</reference>
<dbReference type="Gramene" id="TuG1812G0400002083.01.T03">
    <property type="protein sequence ID" value="TuG1812G0400002083.01.T03"/>
    <property type="gene ID" value="TuG1812G0400002083.01"/>
</dbReference>
<dbReference type="Gramene" id="TuG1812G0400002083.01.T01">
    <property type="protein sequence ID" value="TuG1812G0400002083.01.T01"/>
    <property type="gene ID" value="TuG1812G0400002083.01"/>
</dbReference>
<evidence type="ECO:0000313" key="1">
    <source>
        <dbReference type="EnsemblPlants" id="TuG1812G0400002083.01.T01"/>
    </source>
</evidence>
<protein>
    <submittedName>
        <fullName evidence="1">Uncharacterized protein</fullName>
    </submittedName>
</protein>
<reference evidence="1" key="3">
    <citation type="submission" date="2022-06" db="UniProtKB">
        <authorList>
            <consortium name="EnsemblPlants"/>
        </authorList>
    </citation>
    <scope>IDENTIFICATION</scope>
</reference>
<dbReference type="Proteomes" id="UP000015106">
    <property type="component" value="Chromosome 4"/>
</dbReference>